<dbReference type="KEGG" id="swd:Swoo_2239"/>
<accession>B1KEE2</accession>
<protein>
    <recommendedName>
        <fullName evidence="3">MORN variant repeat protein</fullName>
    </recommendedName>
</protein>
<organism evidence="1 2">
    <name type="scientific">Shewanella woodyi (strain ATCC 51908 / MS32)</name>
    <dbReference type="NCBI Taxonomy" id="392500"/>
    <lineage>
        <taxon>Bacteria</taxon>
        <taxon>Pseudomonadati</taxon>
        <taxon>Pseudomonadota</taxon>
        <taxon>Gammaproteobacteria</taxon>
        <taxon>Alteromonadales</taxon>
        <taxon>Shewanellaceae</taxon>
        <taxon>Shewanella</taxon>
    </lineage>
</organism>
<dbReference type="Pfam" id="PF07661">
    <property type="entry name" value="MORN_2"/>
    <property type="match status" value="3"/>
</dbReference>
<dbReference type="HOGENOM" id="CLU_1703041_0_0_6"/>
<gene>
    <name evidence="1" type="ordered locus">Swoo_2239</name>
</gene>
<dbReference type="RefSeq" id="WP_012324863.1">
    <property type="nucleotide sequence ID" value="NC_010506.1"/>
</dbReference>
<keyword evidence="2" id="KW-1185">Reference proteome</keyword>
<sequence>MRLKWTIKRDREVVYTGTLKSMQLFTGMASLKETNGGLYGEGECINGVKVGPWCHYYKNGQKMSQMRFDADGLTHGESLLYHDNGVLWSRKMFDHGKLIELSQSFYDSGALESETHYDQKGRAKSIKEYFPSGELRHTMEFELGKLKHEQYYTL</sequence>
<evidence type="ECO:0000313" key="2">
    <source>
        <dbReference type="Proteomes" id="UP000002168"/>
    </source>
</evidence>
<dbReference type="InterPro" id="IPR011652">
    <property type="entry name" value="MORN_2"/>
</dbReference>
<dbReference type="Gene3D" id="3.90.930.1">
    <property type="match status" value="1"/>
</dbReference>
<evidence type="ECO:0008006" key="3">
    <source>
        <dbReference type="Google" id="ProtNLM"/>
    </source>
</evidence>
<name>B1KEE2_SHEWM</name>
<proteinExistence type="predicted"/>
<reference evidence="1 2" key="1">
    <citation type="submission" date="2008-02" db="EMBL/GenBank/DDBJ databases">
        <title>Complete sequence of Shewanella woodyi ATCC 51908.</title>
        <authorList>
            <consortium name="US DOE Joint Genome Institute"/>
            <person name="Copeland A."/>
            <person name="Lucas S."/>
            <person name="Lapidus A."/>
            <person name="Glavina del Rio T."/>
            <person name="Dalin E."/>
            <person name="Tice H."/>
            <person name="Bruce D."/>
            <person name="Goodwin L."/>
            <person name="Pitluck S."/>
            <person name="Sims D."/>
            <person name="Brettin T."/>
            <person name="Detter J.C."/>
            <person name="Han C."/>
            <person name="Kuske C.R."/>
            <person name="Schmutz J."/>
            <person name="Larimer F."/>
            <person name="Land M."/>
            <person name="Hauser L."/>
            <person name="Kyrpides N."/>
            <person name="Lykidis A."/>
            <person name="Zhao J.-S."/>
            <person name="Richardson P."/>
        </authorList>
    </citation>
    <scope>NUCLEOTIDE SEQUENCE [LARGE SCALE GENOMIC DNA]</scope>
    <source>
        <strain evidence="2">ATCC 51908 / MS32</strain>
    </source>
</reference>
<dbReference type="eggNOG" id="COG2849">
    <property type="taxonomic scope" value="Bacteria"/>
</dbReference>
<dbReference type="EMBL" id="CP000961">
    <property type="protein sequence ID" value="ACA86520.1"/>
    <property type="molecule type" value="Genomic_DNA"/>
</dbReference>
<dbReference type="Proteomes" id="UP000002168">
    <property type="component" value="Chromosome"/>
</dbReference>
<dbReference type="SUPFAM" id="SSF82185">
    <property type="entry name" value="Histone H3 K4-specific methyltransferase SET7/9 N-terminal domain"/>
    <property type="match status" value="1"/>
</dbReference>
<evidence type="ECO:0000313" key="1">
    <source>
        <dbReference type="EMBL" id="ACA86520.1"/>
    </source>
</evidence>
<dbReference type="AlphaFoldDB" id="B1KEE2"/>
<dbReference type="STRING" id="392500.Swoo_2239"/>